<evidence type="ECO:0000313" key="2">
    <source>
        <dbReference type="EMBL" id="RYM95396.1"/>
    </source>
</evidence>
<dbReference type="OMA" id="ITEWTIT"/>
<dbReference type="SUPFAM" id="SSF140453">
    <property type="entry name" value="EsxAB dimer-like"/>
    <property type="match status" value="1"/>
</dbReference>
<dbReference type="NCBIfam" id="TIGR03930">
    <property type="entry name" value="WXG100_ESAT6"/>
    <property type="match status" value="1"/>
</dbReference>
<sequence>MSQYQVDSERIAASSAAVCSSITAIRDAVTTMYANLNALQDAWRGAAAAQFNMVASEWRRTQQQMELSLEAMQQALTQASTVYADAEMQATRLFATS</sequence>
<proteinExistence type="inferred from homology"/>
<name>A0A315RWI0_BIFAN</name>
<comment type="similarity">
    <text evidence="1">Belongs to the WXG100 family.</text>
</comment>
<dbReference type="Pfam" id="PF06013">
    <property type="entry name" value="WXG100"/>
    <property type="match status" value="1"/>
</dbReference>
<dbReference type="GeneID" id="29695939"/>
<comment type="caution">
    <text evidence="2">The sequence shown here is derived from an EMBL/GenBank/DDBJ whole genome shotgun (WGS) entry which is preliminary data.</text>
</comment>
<dbReference type="InterPro" id="IPR036689">
    <property type="entry name" value="ESAT-6-like_sf"/>
</dbReference>
<dbReference type="InterPro" id="IPR010310">
    <property type="entry name" value="T7SS_ESAT-6-like"/>
</dbReference>
<protein>
    <recommendedName>
        <fullName evidence="1">ESAT-6-like protein</fullName>
    </recommendedName>
</protein>
<gene>
    <name evidence="2" type="ORF">PG2011B_0674</name>
</gene>
<evidence type="ECO:0000256" key="1">
    <source>
        <dbReference type="RuleBase" id="RU362001"/>
    </source>
</evidence>
<reference evidence="2 3" key="1">
    <citation type="journal article" date="2019" name="Appl. Environ. Microbiol.">
        <title>Dissecting the evolutionary development of the Bifidobacterium animalis species through comparative genomics analyses.</title>
        <authorList>
            <person name="Lugli G.A."/>
            <person name="Mancino W."/>
            <person name="Milani C."/>
            <person name="Duranti S."/>
            <person name="Mancabelli L."/>
            <person name="Napoli S."/>
            <person name="Mangifesta M."/>
            <person name="Viappiani A."/>
            <person name="Anzalone R."/>
            <person name="Longhi G."/>
            <person name="van Sinderen D."/>
            <person name="Ventura M."/>
            <person name="Turroni F."/>
        </authorList>
    </citation>
    <scope>NUCLEOTIDE SEQUENCE [LARGE SCALE GENOMIC DNA]</scope>
    <source>
        <strain evidence="2 3">2011B</strain>
    </source>
</reference>
<dbReference type="AlphaFoldDB" id="A0A315RWI0"/>
<evidence type="ECO:0000313" key="3">
    <source>
        <dbReference type="Proteomes" id="UP000293613"/>
    </source>
</evidence>
<accession>A0A315RWI0</accession>
<dbReference type="Gene3D" id="1.10.287.1060">
    <property type="entry name" value="ESAT-6-like"/>
    <property type="match status" value="1"/>
</dbReference>
<dbReference type="EMBL" id="RSCO01000019">
    <property type="protein sequence ID" value="RYM95396.1"/>
    <property type="molecule type" value="Genomic_DNA"/>
</dbReference>
<dbReference type="RefSeq" id="WP_004218164.1">
    <property type="nucleotide sequence ID" value="NZ_CAKMAC010000001.1"/>
</dbReference>
<dbReference type="Proteomes" id="UP000293613">
    <property type="component" value="Unassembled WGS sequence"/>
</dbReference>
<organism evidence="2 3">
    <name type="scientific">Bifidobacterium animalis subsp. lactis</name>
    <name type="common">Bifidobacterium lactis</name>
    <dbReference type="NCBI Taxonomy" id="302911"/>
    <lineage>
        <taxon>Bacteria</taxon>
        <taxon>Bacillati</taxon>
        <taxon>Actinomycetota</taxon>
        <taxon>Actinomycetes</taxon>
        <taxon>Bifidobacteriales</taxon>
        <taxon>Bifidobacteriaceae</taxon>
        <taxon>Bifidobacterium</taxon>
    </lineage>
</organism>